<dbReference type="AlphaFoldDB" id="A0A4Y2J1R8"/>
<dbReference type="OrthoDB" id="616263at2759"/>
<comment type="caution">
    <text evidence="1">The sequence shown here is derived from an EMBL/GenBank/DDBJ whole genome shotgun (WGS) entry which is preliminary data.</text>
</comment>
<gene>
    <name evidence="1" type="ORF">AVEN_57367_1</name>
</gene>
<dbReference type="Gene3D" id="3.30.420.10">
    <property type="entry name" value="Ribonuclease H-like superfamily/Ribonuclease H"/>
    <property type="match status" value="1"/>
</dbReference>
<evidence type="ECO:0000313" key="1">
    <source>
        <dbReference type="EMBL" id="GBM83668.1"/>
    </source>
</evidence>
<proteinExistence type="predicted"/>
<sequence>MPPSLNKSGRLRRMASRWPNDYFLFSKLKENLSGIRFSSDSDVKTAAENWLNSQGRDFYQAGLNKLVLRSDKCLNRFGDYVEMDVS</sequence>
<protein>
    <submittedName>
        <fullName evidence="1">Uncharacterized protein</fullName>
    </submittedName>
</protein>
<dbReference type="EMBL" id="BGPR01003099">
    <property type="protein sequence ID" value="GBM83668.1"/>
    <property type="molecule type" value="Genomic_DNA"/>
</dbReference>
<accession>A0A4Y2J1R8</accession>
<dbReference type="Proteomes" id="UP000499080">
    <property type="component" value="Unassembled WGS sequence"/>
</dbReference>
<reference evidence="1 2" key="1">
    <citation type="journal article" date="2019" name="Sci. Rep.">
        <title>Orb-weaving spider Araneus ventricosus genome elucidates the spidroin gene catalogue.</title>
        <authorList>
            <person name="Kono N."/>
            <person name="Nakamura H."/>
            <person name="Ohtoshi R."/>
            <person name="Moran D.A.P."/>
            <person name="Shinohara A."/>
            <person name="Yoshida Y."/>
            <person name="Fujiwara M."/>
            <person name="Mori M."/>
            <person name="Tomita M."/>
            <person name="Arakawa K."/>
        </authorList>
    </citation>
    <scope>NUCLEOTIDE SEQUENCE [LARGE SCALE GENOMIC DNA]</scope>
</reference>
<dbReference type="PANTHER" id="PTHR46060:SF1">
    <property type="entry name" value="MARINER MOS1 TRANSPOSASE-LIKE PROTEIN"/>
    <property type="match status" value="1"/>
</dbReference>
<keyword evidence="2" id="KW-1185">Reference proteome</keyword>
<dbReference type="PANTHER" id="PTHR46060">
    <property type="entry name" value="MARINER MOS1 TRANSPOSASE-LIKE PROTEIN"/>
    <property type="match status" value="1"/>
</dbReference>
<dbReference type="GO" id="GO:0003676">
    <property type="term" value="F:nucleic acid binding"/>
    <property type="evidence" value="ECO:0007669"/>
    <property type="project" value="InterPro"/>
</dbReference>
<organism evidence="1 2">
    <name type="scientific">Araneus ventricosus</name>
    <name type="common">Orbweaver spider</name>
    <name type="synonym">Epeira ventricosa</name>
    <dbReference type="NCBI Taxonomy" id="182803"/>
    <lineage>
        <taxon>Eukaryota</taxon>
        <taxon>Metazoa</taxon>
        <taxon>Ecdysozoa</taxon>
        <taxon>Arthropoda</taxon>
        <taxon>Chelicerata</taxon>
        <taxon>Arachnida</taxon>
        <taxon>Araneae</taxon>
        <taxon>Araneomorphae</taxon>
        <taxon>Entelegynae</taxon>
        <taxon>Araneoidea</taxon>
        <taxon>Araneidae</taxon>
        <taxon>Araneus</taxon>
    </lineage>
</organism>
<dbReference type="InterPro" id="IPR036397">
    <property type="entry name" value="RNaseH_sf"/>
</dbReference>
<name>A0A4Y2J1R8_ARAVE</name>
<evidence type="ECO:0000313" key="2">
    <source>
        <dbReference type="Proteomes" id="UP000499080"/>
    </source>
</evidence>
<dbReference type="InterPro" id="IPR052709">
    <property type="entry name" value="Transposase-MT_Hybrid"/>
</dbReference>